<reference evidence="1 2" key="1">
    <citation type="submission" date="2021-06" db="EMBL/GenBank/DDBJ databases">
        <title>Caerostris darwini draft genome.</title>
        <authorList>
            <person name="Kono N."/>
            <person name="Arakawa K."/>
        </authorList>
    </citation>
    <scope>NUCLEOTIDE SEQUENCE [LARGE SCALE GENOMIC DNA]</scope>
</reference>
<gene>
    <name evidence="1" type="ORF">CDAR_611241</name>
</gene>
<proteinExistence type="predicted"/>
<dbReference type="AlphaFoldDB" id="A0AAV4TGL6"/>
<sequence>MLQKKNNRLPNQSLKSHWEFFFFCLSEDVIFIHSSDVLTVSRSGKEFIKPIPPTLEGVEVDQSVMEVDPSVLNQFIIVCFRIAGREQRTRAMPFCN</sequence>
<comment type="caution">
    <text evidence="1">The sequence shown here is derived from an EMBL/GenBank/DDBJ whole genome shotgun (WGS) entry which is preliminary data.</text>
</comment>
<evidence type="ECO:0000313" key="2">
    <source>
        <dbReference type="Proteomes" id="UP001054837"/>
    </source>
</evidence>
<organism evidence="1 2">
    <name type="scientific">Caerostris darwini</name>
    <dbReference type="NCBI Taxonomy" id="1538125"/>
    <lineage>
        <taxon>Eukaryota</taxon>
        <taxon>Metazoa</taxon>
        <taxon>Ecdysozoa</taxon>
        <taxon>Arthropoda</taxon>
        <taxon>Chelicerata</taxon>
        <taxon>Arachnida</taxon>
        <taxon>Araneae</taxon>
        <taxon>Araneomorphae</taxon>
        <taxon>Entelegynae</taxon>
        <taxon>Araneoidea</taxon>
        <taxon>Araneidae</taxon>
        <taxon>Caerostris</taxon>
    </lineage>
</organism>
<keyword evidence="2" id="KW-1185">Reference proteome</keyword>
<evidence type="ECO:0000313" key="1">
    <source>
        <dbReference type="EMBL" id="GIY43932.1"/>
    </source>
</evidence>
<protein>
    <submittedName>
        <fullName evidence="1">Uncharacterized protein</fullName>
    </submittedName>
</protein>
<dbReference type="EMBL" id="BPLQ01009431">
    <property type="protein sequence ID" value="GIY43932.1"/>
    <property type="molecule type" value="Genomic_DNA"/>
</dbReference>
<accession>A0AAV4TGL6</accession>
<dbReference type="Proteomes" id="UP001054837">
    <property type="component" value="Unassembled WGS sequence"/>
</dbReference>
<name>A0AAV4TGL6_9ARAC</name>